<reference evidence="9 10" key="1">
    <citation type="submission" date="2024-09" db="EMBL/GenBank/DDBJ databases">
        <authorList>
            <person name="Sun Q."/>
            <person name="Mori K."/>
        </authorList>
    </citation>
    <scope>NUCLEOTIDE SEQUENCE [LARGE SCALE GENOMIC DNA]</scope>
    <source>
        <strain evidence="9 10">CCM 3426</strain>
    </source>
</reference>
<dbReference type="Gene3D" id="1.10.3720.10">
    <property type="entry name" value="MetI-like"/>
    <property type="match status" value="1"/>
</dbReference>
<dbReference type="InterPro" id="IPR050809">
    <property type="entry name" value="UgpAE/MalFG_permease"/>
</dbReference>
<comment type="subcellular location">
    <subcellularLocation>
        <location evidence="1">Cell membrane</location>
        <topology evidence="1">Multi-pass membrane protein</topology>
    </subcellularLocation>
</comment>
<feature type="region of interest" description="Disordered" evidence="7">
    <location>
        <begin position="292"/>
        <end position="325"/>
    </location>
</feature>
<keyword evidence="5 8" id="KW-1133">Transmembrane helix</keyword>
<accession>A0ABV5IL80</accession>
<name>A0ABV5IL80_9ACTN</name>
<feature type="transmembrane region" description="Helical" evidence="8">
    <location>
        <begin position="374"/>
        <end position="396"/>
    </location>
</feature>
<evidence type="ECO:0000313" key="9">
    <source>
        <dbReference type="EMBL" id="MFB9205287.1"/>
    </source>
</evidence>
<feature type="transmembrane region" description="Helical" evidence="8">
    <location>
        <begin position="408"/>
        <end position="429"/>
    </location>
</feature>
<gene>
    <name evidence="9" type="ORF">ACFFV7_29110</name>
</gene>
<keyword evidence="2" id="KW-0813">Transport</keyword>
<feature type="transmembrane region" description="Helical" evidence="8">
    <location>
        <begin position="199"/>
        <end position="220"/>
    </location>
</feature>
<dbReference type="Proteomes" id="UP001589647">
    <property type="component" value="Unassembled WGS sequence"/>
</dbReference>
<dbReference type="PANTHER" id="PTHR43227:SF8">
    <property type="entry name" value="DIACETYLCHITOBIOSE UPTAKE SYSTEM PERMEASE PROTEIN DASB"/>
    <property type="match status" value="1"/>
</dbReference>
<dbReference type="InterPro" id="IPR035906">
    <property type="entry name" value="MetI-like_sf"/>
</dbReference>
<feature type="transmembrane region" description="Helical" evidence="8">
    <location>
        <begin position="539"/>
        <end position="557"/>
    </location>
</feature>
<feature type="transmembrane region" description="Helical" evidence="8">
    <location>
        <begin position="329"/>
        <end position="354"/>
    </location>
</feature>
<feature type="transmembrane region" description="Helical" evidence="8">
    <location>
        <begin position="473"/>
        <end position="495"/>
    </location>
</feature>
<feature type="transmembrane region" description="Helical" evidence="8">
    <location>
        <begin position="83"/>
        <end position="109"/>
    </location>
</feature>
<keyword evidence="6 8" id="KW-0472">Membrane</keyword>
<evidence type="ECO:0000256" key="3">
    <source>
        <dbReference type="ARBA" id="ARBA00022475"/>
    </source>
</evidence>
<evidence type="ECO:0000256" key="7">
    <source>
        <dbReference type="SAM" id="MobiDB-lite"/>
    </source>
</evidence>
<evidence type="ECO:0000313" key="10">
    <source>
        <dbReference type="Proteomes" id="UP001589647"/>
    </source>
</evidence>
<dbReference type="RefSeq" id="WP_189651943.1">
    <property type="nucleotide sequence ID" value="NZ_BMRC01000023.1"/>
</dbReference>
<feature type="transmembrane region" description="Helical" evidence="8">
    <location>
        <begin position="441"/>
        <end position="461"/>
    </location>
</feature>
<evidence type="ECO:0000256" key="8">
    <source>
        <dbReference type="SAM" id="Phobius"/>
    </source>
</evidence>
<evidence type="ECO:0000256" key="4">
    <source>
        <dbReference type="ARBA" id="ARBA00022692"/>
    </source>
</evidence>
<evidence type="ECO:0000256" key="5">
    <source>
        <dbReference type="ARBA" id="ARBA00022989"/>
    </source>
</evidence>
<evidence type="ECO:0000256" key="1">
    <source>
        <dbReference type="ARBA" id="ARBA00004651"/>
    </source>
</evidence>
<dbReference type="EMBL" id="JBHMEI010000027">
    <property type="protein sequence ID" value="MFB9205287.1"/>
    <property type="molecule type" value="Genomic_DNA"/>
</dbReference>
<protein>
    <submittedName>
        <fullName evidence="9">Sugar ABC transporter permease</fullName>
    </submittedName>
</protein>
<sequence>MNSPIPPTSVPAHPRAARPPASYRALGWLLAVPALLGTLITLVLPTVQTVVLSLHSGGVLRESRFVGAENYTKVLGGEEFWRALGLTLSLTVGPLLVAVAVGPLLALALDRGGALLRRAGLVTLSLAVVTFSPVGVAAAWLRGTLPDATGLATLAEGLRDPAGAPGTLRLVVVAATFGVVCALALTAFLPALRGGSPGAASVVVAVLVALAAVAVGAQAFSMGMVLTRGGPERATQTLAGLQYDYAFRMAQFGPGAAVAALTGVLLGALGVVAVVVAVTTRLRLTLLPKPVRSPRSADGAFPSAFSDRPATPEEPSGPSGSGGPGRRGLGGVVVGGVALVLVVAVAVVCAWPWISGVLAGGDPAAGGPRAQVNTWIPAVAGALVSVGVAYLGALGIGGLRPLGARSEWLLLPFAPWLFAGTGVLGVADWQNMRNLGLVDTFVALFPPLLVSVPALLVLTLLCKGLAERNDRDFFGGVLLPSLPMAAVLAGAVTLVNAHDVLWPLLVAQSPELFTVPVTLLSRLGGYSGAAPDVGAGTPLVAVAVALAAVVAAQLLYLDRLAISVNGSRSPRTTP</sequence>
<proteinExistence type="predicted"/>
<keyword evidence="3" id="KW-1003">Cell membrane</keyword>
<comment type="caution">
    <text evidence="9">The sequence shown here is derived from an EMBL/GenBank/DDBJ whole genome shotgun (WGS) entry which is preliminary data.</text>
</comment>
<feature type="transmembrane region" description="Helical" evidence="8">
    <location>
        <begin position="256"/>
        <end position="279"/>
    </location>
</feature>
<keyword evidence="4 8" id="KW-0812">Transmembrane</keyword>
<evidence type="ECO:0000256" key="2">
    <source>
        <dbReference type="ARBA" id="ARBA00022448"/>
    </source>
</evidence>
<keyword evidence="10" id="KW-1185">Reference proteome</keyword>
<dbReference type="PANTHER" id="PTHR43227">
    <property type="entry name" value="BLL4140 PROTEIN"/>
    <property type="match status" value="1"/>
</dbReference>
<organism evidence="9 10">
    <name type="scientific">Nonomuraea spiralis</name>
    <dbReference type="NCBI Taxonomy" id="46182"/>
    <lineage>
        <taxon>Bacteria</taxon>
        <taxon>Bacillati</taxon>
        <taxon>Actinomycetota</taxon>
        <taxon>Actinomycetes</taxon>
        <taxon>Streptosporangiales</taxon>
        <taxon>Streptosporangiaceae</taxon>
        <taxon>Nonomuraea</taxon>
    </lineage>
</organism>
<feature type="transmembrane region" description="Helical" evidence="8">
    <location>
        <begin position="168"/>
        <end position="192"/>
    </location>
</feature>
<feature type="transmembrane region" description="Helical" evidence="8">
    <location>
        <begin position="25"/>
        <end position="44"/>
    </location>
</feature>
<feature type="transmembrane region" description="Helical" evidence="8">
    <location>
        <begin position="121"/>
        <end position="141"/>
    </location>
</feature>
<evidence type="ECO:0000256" key="6">
    <source>
        <dbReference type="ARBA" id="ARBA00023136"/>
    </source>
</evidence>
<dbReference type="SUPFAM" id="SSF161098">
    <property type="entry name" value="MetI-like"/>
    <property type="match status" value="1"/>
</dbReference>